<name>A0AC35U3U1_9BILA</name>
<sequence length="178" mass="20719">MSKDNPLIASIDANLKEMLSEDVDFYDEQEDQDNQDWVENETLKRRGGEMCEEMKNVTLDGEHDLNEDAEKFIKSDFKTDAVLSCPLCLKIICRDCQRHAKFKEQYRAMFVENVEVDFDDVKYLPSDFDGNKVMQKTTVSESPENAFYPVQCISCKHKVAYMDNDEVYHFFDVLSGYS</sequence>
<organism evidence="1 2">
    <name type="scientific">Rhabditophanes sp. KR3021</name>
    <dbReference type="NCBI Taxonomy" id="114890"/>
    <lineage>
        <taxon>Eukaryota</taxon>
        <taxon>Metazoa</taxon>
        <taxon>Ecdysozoa</taxon>
        <taxon>Nematoda</taxon>
        <taxon>Chromadorea</taxon>
        <taxon>Rhabditida</taxon>
        <taxon>Tylenchina</taxon>
        <taxon>Panagrolaimomorpha</taxon>
        <taxon>Strongyloidoidea</taxon>
        <taxon>Alloionematidae</taxon>
        <taxon>Rhabditophanes</taxon>
    </lineage>
</organism>
<dbReference type="WBParaSite" id="RSKR_0000706200.1">
    <property type="protein sequence ID" value="RSKR_0000706200.1"/>
    <property type="gene ID" value="RSKR_0000706200"/>
</dbReference>
<reference evidence="2" key="1">
    <citation type="submission" date="2016-11" db="UniProtKB">
        <authorList>
            <consortium name="WormBaseParasite"/>
        </authorList>
    </citation>
    <scope>IDENTIFICATION</scope>
    <source>
        <strain evidence="2">KR3021</strain>
    </source>
</reference>
<proteinExistence type="predicted"/>
<dbReference type="Proteomes" id="UP000095286">
    <property type="component" value="Unplaced"/>
</dbReference>
<protein>
    <submittedName>
        <fullName evidence="2">E2F-associated phosphoprotein</fullName>
    </submittedName>
</protein>
<accession>A0AC35U3U1</accession>
<evidence type="ECO:0000313" key="2">
    <source>
        <dbReference type="WBParaSite" id="RSKR_0000706200.1"/>
    </source>
</evidence>
<evidence type="ECO:0000313" key="1">
    <source>
        <dbReference type="Proteomes" id="UP000095286"/>
    </source>
</evidence>